<organism evidence="2 3">
    <name type="scientific">Thalictrum thalictroides</name>
    <name type="common">Rue-anemone</name>
    <name type="synonym">Anemone thalictroides</name>
    <dbReference type="NCBI Taxonomy" id="46969"/>
    <lineage>
        <taxon>Eukaryota</taxon>
        <taxon>Viridiplantae</taxon>
        <taxon>Streptophyta</taxon>
        <taxon>Embryophyta</taxon>
        <taxon>Tracheophyta</taxon>
        <taxon>Spermatophyta</taxon>
        <taxon>Magnoliopsida</taxon>
        <taxon>Ranunculales</taxon>
        <taxon>Ranunculaceae</taxon>
        <taxon>Thalictroideae</taxon>
        <taxon>Thalictrum</taxon>
    </lineage>
</organism>
<proteinExistence type="predicted"/>
<feature type="non-terminal residue" evidence="2">
    <location>
        <position position="64"/>
    </location>
</feature>
<dbReference type="EMBL" id="JABWDY010037563">
    <property type="protein sequence ID" value="KAF5180353.1"/>
    <property type="molecule type" value="Genomic_DNA"/>
</dbReference>
<evidence type="ECO:0000313" key="2">
    <source>
        <dbReference type="EMBL" id="KAF5180353.1"/>
    </source>
</evidence>
<keyword evidence="3" id="KW-1185">Reference proteome</keyword>
<evidence type="ECO:0008006" key="4">
    <source>
        <dbReference type="Google" id="ProtNLM"/>
    </source>
</evidence>
<dbReference type="Proteomes" id="UP000554482">
    <property type="component" value="Unassembled WGS sequence"/>
</dbReference>
<sequence>MAFFTIILMFCAITIILMFCAITIIMKPGSTKCTLIPTSANYAAISARTSTDTSFSKRSMSRSI</sequence>
<keyword evidence="1" id="KW-0472">Membrane</keyword>
<dbReference type="AlphaFoldDB" id="A0A7J6V612"/>
<keyword evidence="1" id="KW-0812">Transmembrane</keyword>
<gene>
    <name evidence="2" type="ORF">FRX31_030060</name>
</gene>
<name>A0A7J6V612_THATH</name>
<evidence type="ECO:0000256" key="1">
    <source>
        <dbReference type="SAM" id="Phobius"/>
    </source>
</evidence>
<comment type="caution">
    <text evidence="2">The sequence shown here is derived from an EMBL/GenBank/DDBJ whole genome shotgun (WGS) entry which is preliminary data.</text>
</comment>
<keyword evidence="1" id="KW-1133">Transmembrane helix</keyword>
<feature type="transmembrane region" description="Helical" evidence="1">
    <location>
        <begin position="6"/>
        <end position="26"/>
    </location>
</feature>
<accession>A0A7J6V612</accession>
<reference evidence="2 3" key="1">
    <citation type="submission" date="2020-06" db="EMBL/GenBank/DDBJ databases">
        <title>Transcriptomic and genomic resources for Thalictrum thalictroides and T. hernandezii: Facilitating candidate gene discovery in an emerging model plant lineage.</title>
        <authorList>
            <person name="Arias T."/>
            <person name="Riano-Pachon D.M."/>
            <person name="Di Stilio V.S."/>
        </authorList>
    </citation>
    <scope>NUCLEOTIDE SEQUENCE [LARGE SCALE GENOMIC DNA]</scope>
    <source>
        <strain evidence="3">cv. WT478/WT964</strain>
        <tissue evidence="2">Leaves</tissue>
    </source>
</reference>
<protein>
    <recommendedName>
        <fullName evidence="4">Transmembrane protein</fullName>
    </recommendedName>
</protein>
<evidence type="ECO:0000313" key="3">
    <source>
        <dbReference type="Proteomes" id="UP000554482"/>
    </source>
</evidence>